<reference evidence="3" key="1">
    <citation type="submission" date="2020-10" db="EMBL/GenBank/DDBJ databases">
        <authorList>
            <person name="Gilroy R."/>
        </authorList>
    </citation>
    <scope>NUCLEOTIDE SEQUENCE</scope>
    <source>
        <strain evidence="3">CHK191-8634</strain>
    </source>
</reference>
<dbReference type="Gene3D" id="1.10.287.540">
    <property type="entry name" value="Helix hairpin bin"/>
    <property type="match status" value="1"/>
</dbReference>
<protein>
    <recommendedName>
        <fullName evidence="2">UPF0291 protein IAB67_05835</fullName>
    </recommendedName>
</protein>
<dbReference type="Proteomes" id="UP000824073">
    <property type="component" value="Unassembled WGS sequence"/>
</dbReference>
<evidence type="ECO:0000256" key="1">
    <source>
        <dbReference type="ARBA" id="ARBA00022490"/>
    </source>
</evidence>
<accession>A0A9D1IUX0</accession>
<dbReference type="EMBL" id="DVMR01000047">
    <property type="protein sequence ID" value="HIU43802.1"/>
    <property type="molecule type" value="Genomic_DNA"/>
</dbReference>
<dbReference type="Pfam" id="PF05979">
    <property type="entry name" value="DUF896"/>
    <property type="match status" value="1"/>
</dbReference>
<comment type="caution">
    <text evidence="3">The sequence shown here is derived from an EMBL/GenBank/DDBJ whole genome shotgun (WGS) entry which is preliminary data.</text>
</comment>
<dbReference type="GO" id="GO:0005737">
    <property type="term" value="C:cytoplasm"/>
    <property type="evidence" value="ECO:0007669"/>
    <property type="project" value="UniProtKB-SubCell"/>
</dbReference>
<proteinExistence type="inferred from homology"/>
<dbReference type="SUPFAM" id="SSF158221">
    <property type="entry name" value="YnzC-like"/>
    <property type="match status" value="1"/>
</dbReference>
<dbReference type="InterPro" id="IPR009242">
    <property type="entry name" value="DUF896"/>
</dbReference>
<comment type="subcellular location">
    <subcellularLocation>
        <location evidence="2">Cytoplasm</location>
    </subcellularLocation>
</comment>
<keyword evidence="1 2" id="KW-0963">Cytoplasm</keyword>
<sequence>MEKEKIDRINFLARKAKSDEGLTHDEAEEQHALRQEYLDEMRLTVMNVLDNTYIQDEKGNKTKLRKKK</sequence>
<dbReference type="PANTHER" id="PTHR37300">
    <property type="entry name" value="UPF0291 PROTEIN CBO2609/CLC_2481"/>
    <property type="match status" value="1"/>
</dbReference>
<evidence type="ECO:0000256" key="2">
    <source>
        <dbReference type="HAMAP-Rule" id="MF_01103"/>
    </source>
</evidence>
<organism evidence="3 4">
    <name type="scientific">Candidatus Ventrousia excrementavium</name>
    <dbReference type="NCBI Taxonomy" id="2840961"/>
    <lineage>
        <taxon>Bacteria</taxon>
        <taxon>Bacillati</taxon>
        <taxon>Bacillota</taxon>
        <taxon>Clostridia</taxon>
        <taxon>Eubacteriales</taxon>
        <taxon>Clostridiaceae</taxon>
        <taxon>Clostridiaceae incertae sedis</taxon>
        <taxon>Candidatus Ventrousia</taxon>
    </lineage>
</organism>
<name>A0A9D1IUX0_9CLOT</name>
<gene>
    <name evidence="3" type="ORF">IAB67_05835</name>
</gene>
<evidence type="ECO:0000313" key="3">
    <source>
        <dbReference type="EMBL" id="HIU43802.1"/>
    </source>
</evidence>
<evidence type="ECO:0000313" key="4">
    <source>
        <dbReference type="Proteomes" id="UP000824073"/>
    </source>
</evidence>
<dbReference type="HAMAP" id="MF_01103">
    <property type="entry name" value="UPF0291"/>
    <property type="match status" value="1"/>
</dbReference>
<dbReference type="AlphaFoldDB" id="A0A9D1IUX0"/>
<reference evidence="3" key="2">
    <citation type="journal article" date="2021" name="PeerJ">
        <title>Extensive microbial diversity within the chicken gut microbiome revealed by metagenomics and culture.</title>
        <authorList>
            <person name="Gilroy R."/>
            <person name="Ravi A."/>
            <person name="Getino M."/>
            <person name="Pursley I."/>
            <person name="Horton D.L."/>
            <person name="Alikhan N.F."/>
            <person name="Baker D."/>
            <person name="Gharbi K."/>
            <person name="Hall N."/>
            <person name="Watson M."/>
            <person name="Adriaenssens E.M."/>
            <person name="Foster-Nyarko E."/>
            <person name="Jarju S."/>
            <person name="Secka A."/>
            <person name="Antonio M."/>
            <person name="Oren A."/>
            <person name="Chaudhuri R.R."/>
            <person name="La Ragione R."/>
            <person name="Hildebrand F."/>
            <person name="Pallen M.J."/>
        </authorList>
    </citation>
    <scope>NUCLEOTIDE SEQUENCE</scope>
    <source>
        <strain evidence="3">CHK191-8634</strain>
    </source>
</reference>
<dbReference type="PANTHER" id="PTHR37300:SF1">
    <property type="entry name" value="UPF0291 PROTEIN YNZC"/>
    <property type="match status" value="1"/>
</dbReference>
<comment type="similarity">
    <text evidence="2">Belongs to the UPF0291 family.</text>
</comment>